<evidence type="ECO:0000313" key="4">
    <source>
        <dbReference type="Proteomes" id="UP001497522"/>
    </source>
</evidence>
<protein>
    <submittedName>
        <fullName evidence="3">Uncharacterized protein</fullName>
    </submittedName>
</protein>
<evidence type="ECO:0000256" key="2">
    <source>
        <dbReference type="SAM" id="MobiDB-lite"/>
    </source>
</evidence>
<name>A0ABP1B4V7_9BRYO</name>
<feature type="coiled-coil region" evidence="1">
    <location>
        <begin position="373"/>
        <end position="442"/>
    </location>
</feature>
<dbReference type="PANTHER" id="PTHR35712">
    <property type="entry name" value="MYOSIN HEAVY CHAIN-LIKE PROTEIN"/>
    <property type="match status" value="1"/>
</dbReference>
<gene>
    <name evidence="3" type="ORF">CSSPJE1EN2_LOCUS12869</name>
</gene>
<dbReference type="PANTHER" id="PTHR35712:SF1">
    <property type="entry name" value="MYOSIN HEAVY CHAIN-LIKE PROTEIN"/>
    <property type="match status" value="1"/>
</dbReference>
<evidence type="ECO:0000313" key="3">
    <source>
        <dbReference type="EMBL" id="CAK9870132.1"/>
    </source>
</evidence>
<sequence length="664" mass="74271">METVVNSSNAALMRRIVQLENERDELHKDIETICLQQAGVPSSIDLTTRMQARRAAGLEQELETSKQKVALLTRENQNLQEELSEAYRLKSRLAEVFKAAVEKNSQVEREVKYYQGEVAAALAARDKAIVEVERVHEGEKIMTTKMQEIQARLKSIEDYSKEQETQQKELQEELETSKAQLVQLFQVVEKFWQLREKALGSSEEDEELHSLQPMDKATALLSDTDSHWCCGHANQQAEDAHHQEVNDAPDVAEKQHERSKELESQLEQFKQLTAAKLDQVYNEHQSLKLDIFGCLEEEKQWIQTMFVNLQSLKEEATTTREFHSEPVDKYEEERGPLTTEVTSATDHSEEHFSAVVNMGRSTIDMDDDSQKVLAQALQEKVEALLLLSQQEERYHLESKTIHGLEAQIRDLNQKISQVTGEKVSALMEVAQVRQDCQRYEERESWSEANLPAVPPEATPAVTDKHSSSQKASPLTTAGYLKSWLRALDVSGPGFKASPDPSKRIVIADSSRSSQTDECIDFAKLRVENAALRERVASVQRLTESAHRLRMALVKASNDSQNEKAAPSLQVALEVVQGVSAEAQQLKIALGCSLPISWPGQEIVPEPEESSDLSVGEATVSSVEGAACVAIDTASAAGIEMVELLLATSELQKQALQYQLDMLAN</sequence>
<feature type="region of interest" description="Disordered" evidence="2">
    <location>
        <begin position="238"/>
        <end position="257"/>
    </location>
</feature>
<feature type="region of interest" description="Disordered" evidence="2">
    <location>
        <begin position="444"/>
        <end position="472"/>
    </location>
</feature>
<proteinExistence type="predicted"/>
<dbReference type="Proteomes" id="UP001497522">
    <property type="component" value="Chromosome 19"/>
</dbReference>
<accession>A0ABP1B4V7</accession>
<feature type="coiled-coil region" evidence="1">
    <location>
        <begin position="146"/>
        <end position="187"/>
    </location>
</feature>
<keyword evidence="1" id="KW-0175">Coiled coil</keyword>
<evidence type="ECO:0000256" key="1">
    <source>
        <dbReference type="SAM" id="Coils"/>
    </source>
</evidence>
<feature type="coiled-coil region" evidence="1">
    <location>
        <begin position="9"/>
        <end position="96"/>
    </location>
</feature>
<organism evidence="3 4">
    <name type="scientific">Sphagnum jensenii</name>
    <dbReference type="NCBI Taxonomy" id="128206"/>
    <lineage>
        <taxon>Eukaryota</taxon>
        <taxon>Viridiplantae</taxon>
        <taxon>Streptophyta</taxon>
        <taxon>Embryophyta</taxon>
        <taxon>Bryophyta</taxon>
        <taxon>Sphagnophytina</taxon>
        <taxon>Sphagnopsida</taxon>
        <taxon>Sphagnales</taxon>
        <taxon>Sphagnaceae</taxon>
        <taxon>Sphagnum</taxon>
    </lineage>
</organism>
<keyword evidence="4" id="KW-1185">Reference proteome</keyword>
<reference evidence="3" key="1">
    <citation type="submission" date="2024-03" db="EMBL/GenBank/DDBJ databases">
        <authorList>
            <consortium name="ELIXIR-Norway"/>
            <consortium name="Elixir Norway"/>
        </authorList>
    </citation>
    <scope>NUCLEOTIDE SEQUENCE</scope>
</reference>
<dbReference type="EMBL" id="OZ023720">
    <property type="protein sequence ID" value="CAK9870132.1"/>
    <property type="molecule type" value="Genomic_DNA"/>
</dbReference>